<proteinExistence type="predicted"/>
<protein>
    <submittedName>
        <fullName evidence="3">Uncharacterized protein</fullName>
    </submittedName>
</protein>
<feature type="domain" description="OLD protein-like TOPRIM" evidence="2">
    <location>
        <begin position="388"/>
        <end position="446"/>
    </location>
</feature>
<dbReference type="InterPro" id="IPR027417">
    <property type="entry name" value="P-loop_NTPase"/>
</dbReference>
<dbReference type="Pfam" id="PF13175">
    <property type="entry name" value="AAA_15"/>
    <property type="match status" value="1"/>
</dbReference>
<evidence type="ECO:0000259" key="2">
    <source>
        <dbReference type="Pfam" id="PF20469"/>
    </source>
</evidence>
<evidence type="ECO:0000259" key="1">
    <source>
        <dbReference type="Pfam" id="PF13175"/>
    </source>
</evidence>
<organism evidence="3 4">
    <name type="scientific">Candidatus Omnitrophus magneticus</name>
    <dbReference type="NCBI Taxonomy" id="1609969"/>
    <lineage>
        <taxon>Bacteria</taxon>
        <taxon>Pseudomonadati</taxon>
        <taxon>Candidatus Omnitrophota</taxon>
        <taxon>Candidatus Omnitrophus</taxon>
    </lineage>
</organism>
<dbReference type="Proteomes" id="UP000033428">
    <property type="component" value="Unassembled WGS sequence"/>
</dbReference>
<dbReference type="PATRIC" id="fig|1609969.3.peg.645"/>
<feature type="domain" description="Endonuclease GajA/Old nuclease/RecF-like AAA" evidence="1">
    <location>
        <begin position="1"/>
        <end position="343"/>
    </location>
</feature>
<keyword evidence="4" id="KW-1185">Reference proteome</keyword>
<comment type="caution">
    <text evidence="3">The sequence shown here is derived from an EMBL/GenBank/DDBJ whole genome shotgun (WGS) entry which is preliminary data.</text>
</comment>
<name>A0A0F0CQC6_9BACT</name>
<dbReference type="EMBL" id="JYNY01000124">
    <property type="protein sequence ID" value="KJJ85543.1"/>
    <property type="molecule type" value="Genomic_DNA"/>
</dbReference>
<dbReference type="SUPFAM" id="SSF52540">
    <property type="entry name" value="P-loop containing nucleoside triphosphate hydrolases"/>
    <property type="match status" value="1"/>
</dbReference>
<sequence length="566" mass="64763">MYFKSIKIKGYKGFVDSGEIPLCVPDGKTLGSGLNIFVGENGSGKTALLKAISLLSINSFTGQNRISSSDFNNKNQTGSIEVIGTLSEHIKYPMPEPWKKELDIKEFRIAIKHRDRKAPGKLLSPMFTVSNILEPISRTMPATKTKEQWELTDYYLGFDSDRLGDDGLNIFFFDSSRNKHAKKGYSTTFSRVMNDLNWKFLKDANQPDILTKWKTYYKDVVSEKLGSEIKDLFKERFHRDDLINIELELLNLKEPFSEAFFALVNDINLTQIPLEDLGSGIELLFSILFLRQIANQSKGTIIYCIDEPELSLHPQWQKSFFEILIEESKTKQVFIATHSLHFIDPIILGAVKRFYIKDEMVKYASLDDAQVSDFELRRLFSLENREIFFSRGIALVEGIQDRYRLRLFLKSGNKDLFVINGLSNLERVKKLCDKLAINFKAIVDLDFLSQYPDLLPSLTDDEKAKVDEVKVIEGMIANQTDEKVKKILMGCKADIFNPDKQRCLCSKIRTKMASDKAYKDKVNKKISELVQNNIFVLSNGMMEDYLDKDGNPLSKKLGDELEGILK</sequence>
<reference evidence="3 4" key="1">
    <citation type="submission" date="2015-02" db="EMBL/GenBank/DDBJ databases">
        <title>Single-cell genomics of uncultivated deep-branching MTB reveals a conserved set of magnetosome genes.</title>
        <authorList>
            <person name="Kolinko S."/>
            <person name="Richter M."/>
            <person name="Glockner F.O."/>
            <person name="Brachmann A."/>
            <person name="Schuler D."/>
        </authorList>
    </citation>
    <scope>NUCLEOTIDE SEQUENCE [LARGE SCALE GENOMIC DNA]</scope>
    <source>
        <strain evidence="3">SKK-01</strain>
    </source>
</reference>
<gene>
    <name evidence="3" type="ORF">OMAG_000588</name>
</gene>
<evidence type="ECO:0000313" key="3">
    <source>
        <dbReference type="EMBL" id="KJJ85543.1"/>
    </source>
</evidence>
<dbReference type="AlphaFoldDB" id="A0A0F0CQC6"/>
<dbReference type="Gene3D" id="3.40.50.300">
    <property type="entry name" value="P-loop containing nucleotide triphosphate hydrolases"/>
    <property type="match status" value="1"/>
</dbReference>
<dbReference type="PANTHER" id="PTHR43581:SF4">
    <property type="entry name" value="ATP_GTP PHOSPHATASE"/>
    <property type="match status" value="1"/>
</dbReference>
<dbReference type="PANTHER" id="PTHR43581">
    <property type="entry name" value="ATP/GTP PHOSPHATASE"/>
    <property type="match status" value="1"/>
</dbReference>
<dbReference type="InterPro" id="IPR041685">
    <property type="entry name" value="AAA_GajA/Old/RecF-like"/>
</dbReference>
<accession>A0A0F0CQC6</accession>
<dbReference type="InterPro" id="IPR051396">
    <property type="entry name" value="Bact_Antivir_Def_Nuclease"/>
</dbReference>
<dbReference type="InterPro" id="IPR034139">
    <property type="entry name" value="TOPRIM_OLD"/>
</dbReference>
<evidence type="ECO:0000313" key="4">
    <source>
        <dbReference type="Proteomes" id="UP000033428"/>
    </source>
</evidence>
<dbReference type="Pfam" id="PF20469">
    <property type="entry name" value="OLD-like_TOPRIM"/>
    <property type="match status" value="1"/>
</dbReference>